<evidence type="ECO:0000256" key="4">
    <source>
        <dbReference type="SAM" id="MobiDB-lite"/>
    </source>
</evidence>
<feature type="compositionally biased region" description="Basic residues" evidence="4">
    <location>
        <begin position="489"/>
        <end position="501"/>
    </location>
</feature>
<feature type="compositionally biased region" description="Polar residues" evidence="4">
    <location>
        <begin position="354"/>
        <end position="373"/>
    </location>
</feature>
<evidence type="ECO:0000259" key="5">
    <source>
        <dbReference type="PROSITE" id="PS50011"/>
    </source>
</evidence>
<evidence type="ECO:0000256" key="2">
    <source>
        <dbReference type="ARBA" id="ARBA00022840"/>
    </source>
</evidence>
<feature type="region of interest" description="Disordered" evidence="4">
    <location>
        <begin position="416"/>
        <end position="449"/>
    </location>
</feature>
<feature type="region of interest" description="Disordered" evidence="4">
    <location>
        <begin position="660"/>
        <end position="802"/>
    </location>
</feature>
<feature type="compositionally biased region" description="Polar residues" evidence="4">
    <location>
        <begin position="435"/>
        <end position="445"/>
    </location>
</feature>
<keyword evidence="1 3" id="KW-0547">Nucleotide-binding</keyword>
<keyword evidence="2 3" id="KW-0067">ATP-binding</keyword>
<dbReference type="Gene3D" id="1.10.510.10">
    <property type="entry name" value="Transferase(Phosphotransferase) domain 1"/>
    <property type="match status" value="1"/>
</dbReference>
<proteinExistence type="predicted"/>
<dbReference type="Pfam" id="PF00069">
    <property type="entry name" value="Pkinase"/>
    <property type="match status" value="1"/>
</dbReference>
<feature type="compositionally biased region" description="Low complexity" evidence="4">
    <location>
        <begin position="817"/>
        <end position="829"/>
    </location>
</feature>
<dbReference type="GO" id="GO:0035556">
    <property type="term" value="P:intracellular signal transduction"/>
    <property type="evidence" value="ECO:0007669"/>
    <property type="project" value="TreeGrafter"/>
</dbReference>
<dbReference type="KEGG" id="kne:92180309"/>
<reference evidence="6 7" key="1">
    <citation type="journal article" date="2024" name="bioRxiv">
        <title>Comparative genomics of Cryptococcus and Kwoniella reveals pathogenesis evolution and contrasting karyotype dynamics via intercentromeric recombination or chromosome fusion.</title>
        <authorList>
            <person name="Coelho M.A."/>
            <person name="David-Palma M."/>
            <person name="Shea T."/>
            <person name="Bowers K."/>
            <person name="McGinley-Smith S."/>
            <person name="Mohammad A.W."/>
            <person name="Gnirke A."/>
            <person name="Yurkov A.M."/>
            <person name="Nowrousian M."/>
            <person name="Sun S."/>
            <person name="Cuomo C.A."/>
            <person name="Heitman J."/>
        </authorList>
    </citation>
    <scope>NUCLEOTIDE SEQUENCE [LARGE SCALE GENOMIC DNA]</scope>
    <source>
        <strain evidence="6 7">CBS 13917</strain>
    </source>
</reference>
<accession>A0AAW0YPN1</accession>
<dbReference type="Proteomes" id="UP001388673">
    <property type="component" value="Unassembled WGS sequence"/>
</dbReference>
<feature type="binding site" evidence="3">
    <location>
        <position position="79"/>
    </location>
    <ligand>
        <name>ATP</name>
        <dbReference type="ChEBI" id="CHEBI:30616"/>
    </ligand>
</feature>
<dbReference type="GO" id="GO:0004674">
    <property type="term" value="F:protein serine/threonine kinase activity"/>
    <property type="evidence" value="ECO:0007669"/>
    <property type="project" value="TreeGrafter"/>
</dbReference>
<feature type="domain" description="Protein kinase" evidence="5">
    <location>
        <begin position="49"/>
        <end position="295"/>
    </location>
</feature>
<dbReference type="SMART" id="SM00220">
    <property type="entry name" value="S_TKc"/>
    <property type="match status" value="1"/>
</dbReference>
<dbReference type="GeneID" id="92180309"/>
<feature type="compositionally biased region" description="Polar residues" evidence="4">
    <location>
        <begin position="682"/>
        <end position="698"/>
    </location>
</feature>
<evidence type="ECO:0000313" key="6">
    <source>
        <dbReference type="EMBL" id="KAK8858821.1"/>
    </source>
</evidence>
<dbReference type="InterPro" id="IPR017441">
    <property type="entry name" value="Protein_kinase_ATP_BS"/>
</dbReference>
<feature type="compositionally biased region" description="Basic and acidic residues" evidence="4">
    <location>
        <begin position="1144"/>
        <end position="1156"/>
    </location>
</feature>
<feature type="compositionally biased region" description="Low complexity" evidence="4">
    <location>
        <begin position="1074"/>
        <end position="1093"/>
    </location>
</feature>
<dbReference type="GO" id="GO:0005737">
    <property type="term" value="C:cytoplasm"/>
    <property type="evidence" value="ECO:0007669"/>
    <property type="project" value="TreeGrafter"/>
</dbReference>
<dbReference type="GO" id="GO:0005524">
    <property type="term" value="F:ATP binding"/>
    <property type="evidence" value="ECO:0007669"/>
    <property type="project" value="UniProtKB-UniRule"/>
</dbReference>
<gene>
    <name evidence="6" type="ORF">IAR55_003051</name>
</gene>
<feature type="compositionally biased region" description="Polar residues" evidence="4">
    <location>
        <begin position="632"/>
        <end position="642"/>
    </location>
</feature>
<dbReference type="PROSITE" id="PS00108">
    <property type="entry name" value="PROTEIN_KINASE_ST"/>
    <property type="match status" value="1"/>
</dbReference>
<feature type="region of interest" description="Disordered" evidence="4">
    <location>
        <begin position="814"/>
        <end position="1294"/>
    </location>
</feature>
<feature type="region of interest" description="Disordered" evidence="4">
    <location>
        <begin position="607"/>
        <end position="648"/>
    </location>
</feature>
<feature type="compositionally biased region" description="Acidic residues" evidence="4">
    <location>
        <begin position="1285"/>
        <end position="1294"/>
    </location>
</feature>
<feature type="region of interest" description="Disordered" evidence="4">
    <location>
        <begin position="306"/>
        <end position="403"/>
    </location>
</feature>
<evidence type="ECO:0000256" key="1">
    <source>
        <dbReference type="ARBA" id="ARBA00022741"/>
    </source>
</evidence>
<feature type="compositionally biased region" description="Gly residues" evidence="4">
    <location>
        <begin position="1181"/>
        <end position="1193"/>
    </location>
</feature>
<sequence>MAAPGHGGGQASSSHNNNWANNKQAQLTNAYQELARELGTEKLKVVGGYTLGKVIGEGTYGSVHIATHRLTGTRCAIKKIPKSFTAHLTREIHHHRRLHHPHIVHLHEILATETHVWLVTELCSGGELFDYLVERGRILEGEARKLFGELAVAVGWMHRRGVVHRDLKLENVLLDGELRIKLGDLGFAREWQRGRLMETFCGTTGYASPEMLAGRRYLGVETDIWSLGIILYTLLCGGLPFDDDDERVMTDRISKGEYEEPEWLSQEARSLIRGMLHQAPSQRLSIEAILTHPWFKMTIIDKLHSQHDDHHSLPSSPLPRSPATGEPFFSEPHFKDSSTSSRLLTPHVAGPSPLSKTTVTEAESEPSETSFENVDSEHSKTGSGTNTPPTTVEGSDASDTVTRNNSAEFSITEKALELLHPNSSQSTIRRLGTESPGSATGSSVKNKVALKTTLEGQVEEEEDDHDEERDVHASLPNIDDHSLHLPVASHHRTPSRTKRRSVSSTLSLERRHSHHSISGQWQTYQPLDYLAKLNEERPPPFSTPSEKYLLNQLNDMGMDIGQLRHSVETDACDASAGMWWILRAKQAERGESDDVITARLSSIAKKRDKMAAYAREERRKAREAEKSKEVQDGSSHSQSETVSFKEEAISIPSTPSLAVMNLGPPIAGPSHRPTDSPDVLSSVATSPTIDKIPTNSPPTMEMNPFPGIGPHDAPRAPDTPPREGRTTDASAISDGSPGRKTRSPSITMLQRATSAWVGGSKKVEERERAETESPAGLKDEKRSGSPTKLQKAPPRAKIMPRSESENGLLNAMAARVSAGPTTSGATTSADHSPQRELPLPLNRSPLGSGVISLDSHAGPSISAEQLFAEPNKAKGSKRDSLWTTFRHLFNEDKRRRKRELTGSPLAGDSKVAPAVVLSRGANSRAPHIHRTAAAPGSRRTSLDGRPPLYSRRSSSINSRRSSFNSLHLQEQADIVGNLGRRTSQRSHGSQTPTSDREYVDYPSRPGSSHSMQRGNSRRSSMSMRSPTMGSDMSGRFKSSAPASPLHNYRRRPPGGSDSTRVRHIKVIPETAVPRLSSAASSVRSNASSRASSAEGRRESEYDSGRDDSASSFRSQRRRKRSGSQHSLAQQIHRTRSPLAGHTSGQEHRPHERKPPIRDVFQSKGKSNDDEWVSEEEDEFAGGLGQMGGGGPGSGKMWLNGSRAAAFPNANTSAKIVTPVPRRRWERDPGRERGRRGSRDEDIEEANDIKGRGGKEVHGLGASSEGMSSRVRRGLPSGRSAAPNIIEEEEEEEEG</sequence>
<organism evidence="6 7">
    <name type="scientific">Kwoniella newhampshirensis</name>
    <dbReference type="NCBI Taxonomy" id="1651941"/>
    <lineage>
        <taxon>Eukaryota</taxon>
        <taxon>Fungi</taxon>
        <taxon>Dikarya</taxon>
        <taxon>Basidiomycota</taxon>
        <taxon>Agaricomycotina</taxon>
        <taxon>Tremellomycetes</taxon>
        <taxon>Tremellales</taxon>
        <taxon>Cryptococcaceae</taxon>
        <taxon>Kwoniella</taxon>
    </lineage>
</organism>
<feature type="compositionally biased region" description="Basic and acidic residues" evidence="4">
    <location>
        <begin position="614"/>
        <end position="631"/>
    </location>
</feature>
<dbReference type="InterPro" id="IPR011009">
    <property type="entry name" value="Kinase-like_dom_sf"/>
</dbReference>
<dbReference type="FunFam" id="1.10.510.10:FF:000571">
    <property type="entry name" value="Maternal embryonic leucine zipper kinase"/>
    <property type="match status" value="1"/>
</dbReference>
<name>A0AAW0YPN1_9TREE</name>
<keyword evidence="7" id="KW-1185">Reference proteome</keyword>
<evidence type="ECO:0000256" key="3">
    <source>
        <dbReference type="PROSITE-ProRule" id="PRU10141"/>
    </source>
</evidence>
<dbReference type="InterPro" id="IPR008271">
    <property type="entry name" value="Ser/Thr_kinase_AS"/>
</dbReference>
<feature type="compositionally biased region" description="Acidic residues" evidence="4">
    <location>
        <begin position="1169"/>
        <end position="1179"/>
    </location>
</feature>
<dbReference type="CDD" id="cd14003">
    <property type="entry name" value="STKc_AMPK-like"/>
    <property type="match status" value="1"/>
</dbReference>
<dbReference type="EMBL" id="JBCAWK010000005">
    <property type="protein sequence ID" value="KAK8858821.1"/>
    <property type="molecule type" value="Genomic_DNA"/>
</dbReference>
<feature type="compositionally biased region" description="Basic and acidic residues" evidence="4">
    <location>
        <begin position="712"/>
        <end position="726"/>
    </location>
</feature>
<feature type="compositionally biased region" description="Low complexity" evidence="4">
    <location>
        <begin position="1010"/>
        <end position="1030"/>
    </location>
</feature>
<feature type="compositionally biased region" description="Polar residues" evidence="4">
    <location>
        <begin position="743"/>
        <end position="753"/>
    </location>
</feature>
<feature type="compositionally biased region" description="Low complexity" evidence="4">
    <location>
        <begin position="950"/>
        <end position="965"/>
    </location>
</feature>
<feature type="compositionally biased region" description="Basic and acidic residues" evidence="4">
    <location>
        <begin position="1222"/>
        <end position="1239"/>
    </location>
</feature>
<dbReference type="PROSITE" id="PS00107">
    <property type="entry name" value="PROTEIN_KINASE_ATP"/>
    <property type="match status" value="1"/>
</dbReference>
<dbReference type="PANTHER" id="PTHR24346">
    <property type="entry name" value="MAP/MICROTUBULE AFFINITY-REGULATING KINASE"/>
    <property type="match status" value="1"/>
</dbReference>
<feature type="compositionally biased region" description="Basic and acidic residues" evidence="4">
    <location>
        <begin position="1246"/>
        <end position="1257"/>
    </location>
</feature>
<evidence type="ECO:0000313" key="7">
    <source>
        <dbReference type="Proteomes" id="UP001388673"/>
    </source>
</evidence>
<dbReference type="InterPro" id="IPR000719">
    <property type="entry name" value="Prot_kinase_dom"/>
</dbReference>
<protein>
    <recommendedName>
        <fullName evidence="5">Protein kinase domain-containing protein</fullName>
    </recommendedName>
</protein>
<dbReference type="RefSeq" id="XP_066803662.1">
    <property type="nucleotide sequence ID" value="XM_066946161.1"/>
</dbReference>
<dbReference type="PROSITE" id="PS50011">
    <property type="entry name" value="PROTEIN_KINASE_DOM"/>
    <property type="match status" value="1"/>
</dbReference>
<feature type="region of interest" description="Disordered" evidence="4">
    <location>
        <begin position="475"/>
        <end position="519"/>
    </location>
</feature>
<feature type="compositionally biased region" description="Basic and acidic residues" evidence="4">
    <location>
        <begin position="761"/>
        <end position="783"/>
    </location>
</feature>
<comment type="caution">
    <text evidence="6">The sequence shown here is derived from an EMBL/GenBank/DDBJ whole genome shotgun (WGS) entry which is preliminary data.</text>
</comment>
<feature type="compositionally biased region" description="Polar residues" evidence="4">
    <location>
        <begin position="381"/>
        <end position="403"/>
    </location>
</feature>
<feature type="compositionally biased region" description="Basic and acidic residues" evidence="4">
    <location>
        <begin position="1094"/>
        <end position="1108"/>
    </location>
</feature>
<dbReference type="SUPFAM" id="SSF56112">
    <property type="entry name" value="Protein kinase-like (PK-like)"/>
    <property type="match status" value="1"/>
</dbReference>
<dbReference type="PANTHER" id="PTHR24346:SF110">
    <property type="entry name" value="NON-SPECIFIC SERINE_THREONINE PROTEIN KINASE"/>
    <property type="match status" value="1"/>
</dbReference>